<protein>
    <submittedName>
        <fullName evidence="4">TetR/AcrR family transcriptional regulator</fullName>
    </submittedName>
</protein>
<dbReference type="GO" id="GO:0003677">
    <property type="term" value="F:DNA binding"/>
    <property type="evidence" value="ECO:0007669"/>
    <property type="project" value="UniProtKB-UniRule"/>
</dbReference>
<dbReference type="Gene3D" id="1.10.357.10">
    <property type="entry name" value="Tetracycline Repressor, domain 2"/>
    <property type="match status" value="1"/>
</dbReference>
<name>A0A6N6NT28_9ACTN</name>
<evidence type="ECO:0000313" key="5">
    <source>
        <dbReference type="Proteomes" id="UP000468668"/>
    </source>
</evidence>
<dbReference type="InterPro" id="IPR050624">
    <property type="entry name" value="HTH-type_Tx_Regulator"/>
</dbReference>
<dbReference type="PROSITE" id="PS50977">
    <property type="entry name" value="HTH_TETR_2"/>
    <property type="match status" value="1"/>
</dbReference>
<gene>
    <name evidence="4" type="ORF">F8C90_04880</name>
</gene>
<dbReference type="Pfam" id="PF14278">
    <property type="entry name" value="TetR_C_8"/>
    <property type="match status" value="1"/>
</dbReference>
<keyword evidence="5" id="KW-1185">Reference proteome</keyword>
<dbReference type="InterPro" id="IPR009057">
    <property type="entry name" value="Homeodomain-like_sf"/>
</dbReference>
<dbReference type="Pfam" id="PF00440">
    <property type="entry name" value="TetR_N"/>
    <property type="match status" value="1"/>
</dbReference>
<dbReference type="InterPro" id="IPR001647">
    <property type="entry name" value="HTH_TetR"/>
</dbReference>
<evidence type="ECO:0000256" key="1">
    <source>
        <dbReference type="ARBA" id="ARBA00023125"/>
    </source>
</evidence>
<organism evidence="4 5">
    <name type="scientific">Ellagibacter isourolithinifaciens</name>
    <dbReference type="NCBI Taxonomy" id="2137581"/>
    <lineage>
        <taxon>Bacteria</taxon>
        <taxon>Bacillati</taxon>
        <taxon>Actinomycetota</taxon>
        <taxon>Coriobacteriia</taxon>
        <taxon>Eggerthellales</taxon>
        <taxon>Eggerthellaceae</taxon>
        <taxon>Ellagibacter</taxon>
    </lineage>
</organism>
<dbReference type="PANTHER" id="PTHR43479">
    <property type="entry name" value="ACREF/ENVCD OPERON REPRESSOR-RELATED"/>
    <property type="match status" value="1"/>
</dbReference>
<reference evidence="4 5" key="1">
    <citation type="submission" date="2019-09" db="EMBL/GenBank/DDBJ databases">
        <title>Whole genome shotgun sequencing (WGS) of Ellagibacter isourolithinifaciens DSM 104140(T) and Adlercreutzia muris DSM 29508(T).</title>
        <authorList>
            <person name="Stoll D.A."/>
            <person name="Danylec N."/>
            <person name="Huch M."/>
        </authorList>
    </citation>
    <scope>NUCLEOTIDE SEQUENCE [LARGE SCALE GENOMIC DNA]</scope>
    <source>
        <strain evidence="4 5">DSM 104140</strain>
    </source>
</reference>
<dbReference type="Proteomes" id="UP000468668">
    <property type="component" value="Unassembled WGS sequence"/>
</dbReference>
<dbReference type="OrthoDB" id="3193022at2"/>
<feature type="DNA-binding region" description="H-T-H motif" evidence="2">
    <location>
        <begin position="40"/>
        <end position="59"/>
    </location>
</feature>
<dbReference type="EMBL" id="WAJR01000008">
    <property type="protein sequence ID" value="KAB1640928.1"/>
    <property type="molecule type" value="Genomic_DNA"/>
</dbReference>
<dbReference type="SUPFAM" id="SSF46689">
    <property type="entry name" value="Homeodomain-like"/>
    <property type="match status" value="1"/>
</dbReference>
<proteinExistence type="predicted"/>
<dbReference type="AlphaFoldDB" id="A0A6N6NT28"/>
<accession>A0A6N6NT28</accession>
<dbReference type="PANTHER" id="PTHR43479:SF7">
    <property type="entry name" value="TETR-FAMILY TRANSCRIPTIONAL REGULATOR"/>
    <property type="match status" value="1"/>
</dbReference>
<dbReference type="InterPro" id="IPR039532">
    <property type="entry name" value="TetR_C_Firmicutes"/>
</dbReference>
<sequence length="208" mass="23416">MACSANEGAASEDRRITRSKQALREAFIELTEECGLDGFSASDLCARAGLNRGTLYNIFGDKDGLLRALEGDIMADLEALQAKMQTIGLKDVMRYRVSKRPMPFLVELFDCLREQGDFLHAVMGPKGDPSFGPRVRDALCTEIIQTILHERYRNNPEPFVQYYVAFYASAYLGVITRWVETGMRESSRDMALIAMKLFFIKPGDPIKL</sequence>
<evidence type="ECO:0000256" key="2">
    <source>
        <dbReference type="PROSITE-ProRule" id="PRU00335"/>
    </source>
</evidence>
<comment type="caution">
    <text evidence="4">The sequence shown here is derived from an EMBL/GenBank/DDBJ whole genome shotgun (WGS) entry which is preliminary data.</text>
</comment>
<evidence type="ECO:0000259" key="3">
    <source>
        <dbReference type="PROSITE" id="PS50977"/>
    </source>
</evidence>
<evidence type="ECO:0000313" key="4">
    <source>
        <dbReference type="EMBL" id="KAB1640928.1"/>
    </source>
</evidence>
<feature type="domain" description="HTH tetR-type" evidence="3">
    <location>
        <begin position="17"/>
        <end position="77"/>
    </location>
</feature>
<keyword evidence="1 2" id="KW-0238">DNA-binding</keyword>